<dbReference type="GO" id="GO:0045324">
    <property type="term" value="P:late endosome to vacuole transport"/>
    <property type="evidence" value="ECO:0007669"/>
    <property type="project" value="InterPro"/>
</dbReference>
<feature type="transmembrane region" description="Helical" evidence="11">
    <location>
        <begin position="277"/>
        <end position="301"/>
    </location>
</feature>
<dbReference type="SUPFAM" id="SSF48371">
    <property type="entry name" value="ARM repeat"/>
    <property type="match status" value="1"/>
</dbReference>
<keyword evidence="8" id="KW-0067">ATP-binding</keyword>
<evidence type="ECO:0000256" key="5">
    <source>
        <dbReference type="ARBA" id="ARBA00022737"/>
    </source>
</evidence>
<feature type="compositionally biased region" description="Basic residues" evidence="10">
    <location>
        <begin position="1507"/>
        <end position="1520"/>
    </location>
</feature>
<evidence type="ECO:0000256" key="3">
    <source>
        <dbReference type="ARBA" id="ARBA00022574"/>
    </source>
</evidence>
<evidence type="ECO:0000256" key="4">
    <source>
        <dbReference type="ARBA" id="ARBA00022679"/>
    </source>
</evidence>
<dbReference type="InterPro" id="IPR011009">
    <property type="entry name" value="Kinase-like_dom_sf"/>
</dbReference>
<dbReference type="Pfam" id="PF00069">
    <property type="entry name" value="Pkinase"/>
    <property type="match status" value="1"/>
</dbReference>
<dbReference type="CDD" id="cd13980">
    <property type="entry name" value="STKc_Vps15"/>
    <property type="match status" value="1"/>
</dbReference>
<keyword evidence="12" id="KW-0732">Signal</keyword>
<dbReference type="PROSITE" id="PS00108">
    <property type="entry name" value="PROTEIN_KINASE_ST"/>
    <property type="match status" value="1"/>
</dbReference>
<evidence type="ECO:0000259" key="13">
    <source>
        <dbReference type="PROSITE" id="PS50011"/>
    </source>
</evidence>
<feature type="region of interest" description="Disordered" evidence="10">
    <location>
        <begin position="1502"/>
        <end position="1580"/>
    </location>
</feature>
<comment type="caution">
    <text evidence="14">The sequence shown here is derived from an EMBL/GenBank/DDBJ whole genome shotgun (WGS) entry which is preliminary data.</text>
</comment>
<dbReference type="PANTHER" id="PTHR17583">
    <property type="entry name" value="PHOSPHOINOSITIDE 3-KINASE REGULATORY SUBUNIT 4"/>
    <property type="match status" value="1"/>
</dbReference>
<evidence type="ECO:0000256" key="11">
    <source>
        <dbReference type="SAM" id="Phobius"/>
    </source>
</evidence>
<dbReference type="Pfam" id="PF22956">
    <property type="entry name" value="VPS15-like_hel"/>
    <property type="match status" value="1"/>
</dbReference>
<feature type="compositionally biased region" description="Low complexity" evidence="10">
    <location>
        <begin position="325"/>
        <end position="336"/>
    </location>
</feature>
<feature type="repeat" description="WD" evidence="9">
    <location>
        <begin position="1708"/>
        <end position="1749"/>
    </location>
</feature>
<dbReference type="SUPFAM" id="SSF50978">
    <property type="entry name" value="WD40 repeat-like"/>
    <property type="match status" value="1"/>
</dbReference>
<evidence type="ECO:0000256" key="2">
    <source>
        <dbReference type="ARBA" id="ARBA00022527"/>
    </source>
</evidence>
<dbReference type="InterPro" id="IPR001680">
    <property type="entry name" value="WD40_rpt"/>
</dbReference>
<feature type="domain" description="Protein kinase" evidence="13">
    <location>
        <begin position="595"/>
        <end position="878"/>
    </location>
</feature>
<feature type="region of interest" description="Disordered" evidence="10">
    <location>
        <begin position="353"/>
        <end position="459"/>
    </location>
</feature>
<dbReference type="InterPro" id="IPR055231">
    <property type="entry name" value="2AA_helical"/>
</dbReference>
<keyword evidence="7" id="KW-0418">Kinase</keyword>
<keyword evidence="11" id="KW-0472">Membrane</keyword>
<dbReference type="GO" id="GO:0005770">
    <property type="term" value="C:late endosome"/>
    <property type="evidence" value="ECO:0007669"/>
    <property type="project" value="TreeGrafter"/>
</dbReference>
<feature type="region of interest" description="Disordered" evidence="10">
    <location>
        <begin position="308"/>
        <end position="341"/>
    </location>
</feature>
<feature type="compositionally biased region" description="Polar residues" evidence="10">
    <location>
        <begin position="440"/>
        <end position="459"/>
    </location>
</feature>
<dbReference type="Gene3D" id="1.10.510.10">
    <property type="entry name" value="Transferase(Phosphotransferase) domain 1"/>
    <property type="match status" value="1"/>
</dbReference>
<evidence type="ECO:0000256" key="1">
    <source>
        <dbReference type="ARBA" id="ARBA00012513"/>
    </source>
</evidence>
<dbReference type="EMBL" id="WUBL01000051">
    <property type="protein sequence ID" value="KAF2968401.1"/>
    <property type="molecule type" value="Genomic_DNA"/>
</dbReference>
<accession>A0A7C8INR6</accession>
<dbReference type="GO" id="GO:0006623">
    <property type="term" value="P:protein targeting to vacuole"/>
    <property type="evidence" value="ECO:0007669"/>
    <property type="project" value="TreeGrafter"/>
</dbReference>
<keyword evidence="11" id="KW-0812">Transmembrane</keyword>
<dbReference type="GO" id="GO:0071561">
    <property type="term" value="C:nucleus-vacuole junction"/>
    <property type="evidence" value="ECO:0007669"/>
    <property type="project" value="TreeGrafter"/>
</dbReference>
<dbReference type="CDD" id="cd00174">
    <property type="entry name" value="SH3"/>
    <property type="match status" value="1"/>
</dbReference>
<dbReference type="SUPFAM" id="SSF56112">
    <property type="entry name" value="Protein kinase-like (PK-like)"/>
    <property type="match status" value="1"/>
</dbReference>
<feature type="compositionally biased region" description="Low complexity" evidence="10">
    <location>
        <begin position="2075"/>
        <end position="2087"/>
    </location>
</feature>
<evidence type="ECO:0000256" key="7">
    <source>
        <dbReference type="ARBA" id="ARBA00022777"/>
    </source>
</evidence>
<dbReference type="InterPro" id="IPR011989">
    <property type="entry name" value="ARM-like"/>
</dbReference>
<dbReference type="SMART" id="SM01131">
    <property type="entry name" value="DHHA2"/>
    <property type="match status" value="1"/>
</dbReference>
<evidence type="ECO:0000256" key="9">
    <source>
        <dbReference type="PROSITE-ProRule" id="PRU00221"/>
    </source>
</evidence>
<dbReference type="GO" id="GO:0034271">
    <property type="term" value="C:phosphatidylinositol 3-kinase complex, class III, type I"/>
    <property type="evidence" value="ECO:0007669"/>
    <property type="project" value="TreeGrafter"/>
</dbReference>
<keyword evidence="6" id="KW-0547">Nucleotide-binding</keyword>
<reference evidence="14 15" key="1">
    <citation type="submission" date="2019-12" db="EMBL/GenBank/DDBJ databases">
        <title>Draft genome sequence of the ascomycete Xylaria multiplex DSM 110363.</title>
        <authorList>
            <person name="Buettner E."/>
            <person name="Kellner H."/>
        </authorList>
    </citation>
    <scope>NUCLEOTIDE SEQUENCE [LARGE SCALE GENOMIC DNA]</scope>
    <source>
        <strain evidence="14 15">DSM 110363</strain>
    </source>
</reference>
<dbReference type="InterPro" id="IPR004097">
    <property type="entry name" value="DHHA2"/>
</dbReference>
<dbReference type="GO" id="GO:0004674">
    <property type="term" value="F:protein serine/threonine kinase activity"/>
    <property type="evidence" value="ECO:0007669"/>
    <property type="project" value="UniProtKB-KW"/>
</dbReference>
<gene>
    <name evidence="14" type="ORF">GQX73_g5130</name>
</gene>
<keyword evidence="3 9" id="KW-0853">WD repeat</keyword>
<dbReference type="GO" id="GO:0005524">
    <property type="term" value="F:ATP binding"/>
    <property type="evidence" value="ECO:0007669"/>
    <property type="project" value="UniProtKB-KW"/>
</dbReference>
<feature type="chain" id="PRO_5028807238" description="non-specific serine/threonine protein kinase" evidence="12">
    <location>
        <begin position="29"/>
        <end position="2562"/>
    </location>
</feature>
<proteinExistence type="predicted"/>
<dbReference type="Pfam" id="PF00400">
    <property type="entry name" value="WD40"/>
    <property type="match status" value="1"/>
</dbReference>
<dbReference type="InterPro" id="IPR008271">
    <property type="entry name" value="Ser/Thr_kinase_AS"/>
</dbReference>
<dbReference type="InterPro" id="IPR045162">
    <property type="entry name" value="Vps15-like"/>
</dbReference>
<feature type="compositionally biased region" description="Polar residues" evidence="10">
    <location>
        <begin position="396"/>
        <end position="405"/>
    </location>
</feature>
<dbReference type="InParanoid" id="A0A7C8INR6"/>
<dbReference type="OrthoDB" id="242910at2759"/>
<dbReference type="FunFam" id="1.25.10.10:FF:000542">
    <property type="entry name" value="Phosphoinositide 3-kinase regulatory subunit 4"/>
    <property type="match status" value="1"/>
</dbReference>
<dbReference type="PANTHER" id="PTHR17583:SF0">
    <property type="entry name" value="PHOSPHOINOSITIDE 3-KINASE REGULATORY SUBUNIT 4"/>
    <property type="match status" value="1"/>
</dbReference>
<dbReference type="FunCoup" id="A0A7C8INR6">
    <property type="interactions" value="744"/>
</dbReference>
<feature type="compositionally biased region" description="Low complexity" evidence="10">
    <location>
        <begin position="369"/>
        <end position="389"/>
    </location>
</feature>
<evidence type="ECO:0000256" key="8">
    <source>
        <dbReference type="ARBA" id="ARBA00022840"/>
    </source>
</evidence>
<dbReference type="InterPro" id="IPR038763">
    <property type="entry name" value="DHH_sf"/>
</dbReference>
<dbReference type="Gene3D" id="3.90.1640.10">
    <property type="entry name" value="inorganic pyrophosphatase (n-terminal core)"/>
    <property type="match status" value="1"/>
</dbReference>
<dbReference type="FunFam" id="1.10.510.10:FF:000497">
    <property type="entry name" value="Phosphoinositide 3-kinase regulatory subunit"/>
    <property type="match status" value="1"/>
</dbReference>
<evidence type="ECO:0000313" key="14">
    <source>
        <dbReference type="EMBL" id="KAF2968401.1"/>
    </source>
</evidence>
<organism evidence="14 15">
    <name type="scientific">Xylaria multiplex</name>
    <dbReference type="NCBI Taxonomy" id="323545"/>
    <lineage>
        <taxon>Eukaryota</taxon>
        <taxon>Fungi</taxon>
        <taxon>Dikarya</taxon>
        <taxon>Ascomycota</taxon>
        <taxon>Pezizomycotina</taxon>
        <taxon>Sordariomycetes</taxon>
        <taxon>Xylariomycetidae</taxon>
        <taxon>Xylariales</taxon>
        <taxon>Xylariaceae</taxon>
        <taxon>Xylaria</taxon>
    </lineage>
</organism>
<dbReference type="PROSITE" id="PS50294">
    <property type="entry name" value="WD_REPEATS_REGION"/>
    <property type="match status" value="1"/>
</dbReference>
<protein>
    <recommendedName>
        <fullName evidence="1">non-specific serine/threonine protein kinase</fullName>
        <ecNumber evidence="1">2.7.11.1</ecNumber>
    </recommendedName>
</protein>
<dbReference type="GO" id="GO:0034272">
    <property type="term" value="C:phosphatidylinositol 3-kinase complex, class III, type II"/>
    <property type="evidence" value="ECO:0007669"/>
    <property type="project" value="TreeGrafter"/>
</dbReference>
<dbReference type="Gene3D" id="1.25.10.10">
    <property type="entry name" value="Leucine-rich Repeat Variant"/>
    <property type="match status" value="2"/>
</dbReference>
<dbReference type="InterPro" id="IPR036322">
    <property type="entry name" value="WD40_repeat_dom_sf"/>
</dbReference>
<dbReference type="Pfam" id="PF02833">
    <property type="entry name" value="DHHA2"/>
    <property type="match status" value="1"/>
</dbReference>
<dbReference type="InterPro" id="IPR016024">
    <property type="entry name" value="ARM-type_fold"/>
</dbReference>
<sequence length="2562" mass="282128">MRTPKSHVRCGTRGLIMSIIASAPLAMAQDQPACIQLTGSTTCPAFSSAYVSTNKNVTDLFSFLTVVNNVETFDSQLNQYITGEWRRRQYQTLLGCGAVDLSNDDLYARFSISVLCNGIVQNSIPFCEMSDDAKRPLCAPDCADYAQSEQYIVASPSLCPSPGSNAQNQIRSDFEVCALPADALSSANCVQASNNEPDNCGYEDSTFGLCSYCSSGGINSTDTCCYNSKAEERCEGVVLPTIIPQNFTSATPSSTSTPTSTVTPGASTAGNGLSGGAIAGIVVGSIAGVLLLALLALLLLWQKRRKQDTEKDNIFNQPSPTRKGPTSQPTASTPPQGYEVLPGGRIARMSALEGHSGVSPSRLRGSQHGSSAGAAGAGAAAAAAAGSLSGRRRGDNQSSSDSFAESGTEARIGVLRPPPTNIRRHGSLSSNSVLAGEDPQSPTSAGGMSSPPGVNSQQSEQLPFFKDYYSRDDIHPGERVAVLWAYQPRANDEFSLERGDMLKVVGIWDDGWATGVMLDERADEWEARRQAQRDSGVSNASGRGRDTSPPVSGEIKAFPLVCVASSHSHTMGNSYSLPNPYAGSAGIDIPELSDLVHERSIGNARFMKSIRARNRDGVALVKVAVKPYSDFSLKEYGEKILEERDKLRHVPNALGFERAFETQTNAYLVRQYIYSSLYDRMSTRPFLEDIEKKWLAFQLLCALRDCHARDIYHGDIKTENVMVTSWNWLYLTDFTGSFKPAKLPDNNPATYSYFFDLSGRRTCYLAPERFVEQIQNPQELDGHHLTWSMDIFSAGCVIAEVFLEAPIFSLSQMLKYRRGEWDPVISNLSRIPDQGLREMLSSMIQRDPEKRYSAEQYLQFYKGKIFPEYFYSFLHQYMELVTDPTSGRAPVTGAFKNLGEADDRIDRVFYDFDKIAYFLGYQEQKNAPQPSRFTPRLGLGLFPVRLSIPNHEHFVAIGTQPLTDDGTLIFLTLIAGSLRNTARTASKIRACDLLLAFSEKLTDEAKLDRVLPYLMTLLNDDVDLVAIAALRSITQLLALVTVVTPVNAHVFPEYIMPRMQVFLSGASRQPIMGKERREPKALVRATYASCLGSLATTASKFLELTAVLRAEGSIITADPEIEAGIDPDVVFDGLFDNTQAELVELFENHAKALVEDADASVRRAFLTSVPELCVFFGSAESNDILLTHLNTYLNDRDWMLKCAFFDTIVGIAAFLGSTSLEEFSLPLMIQAVTDPEEHVVQAALHSLAELAKLGLLSKAKTWELIDVVSRFTMHPNIWIRESAAEYISSATKLLSPADIRCIVLPLVKPFLKPSIIPAFSELSLLDALKKPMSRAAFDLALSWAQKTDKGLFWKAVRQQKQSTFTVASTGLSIRSPRELQPLSLNKVPRNEEDEHWLTRLRNIGMSQEDEFKLLVLREFIWRLSQMKNRDLVTQDNITKDLNNILKLRNLNVKMQTIMFDESAGIDEHMWQNEEQRRQQPSGLSGGPYTIADALLDASMTIDEPVGRRRRAAANTHRSRISSHGGAISPRTRDDRAASPSHVLASSPVDGSPRGSVAGGRRINDDDASVSDAPYSSRRAIRNQSSALDLLNRKDSGRSIAETGTTEANVFGQVGGPFTHGPPSRLAIPGADGREGNQLETKQHAAHTYEGNDPNILKMLNNMYVDNYPHDIIEYGPLVSPVTRRKVNKVAGQLSEEVWKPNGRLVATFAEHRGAINRVVPSPDHQFFITGGDDGCVKVWDSSRLERNVTHRARQTHKHAPGTRVVALCFVEYTHTFISCATDGRVHLVKVDTTVSNGSTKYIRLRLLREYQLPADEYAVWCEHFKHELSSVLILATNRSRILAMDLRTMSLMYMLDNPVHHGTPTCFCVDRKRNWLLLGTSHGILDLWDLRFKVRLKSWGLPGMSAIYRLSLHPAKGRGKWVCVAGGTGLGEVTVWDVEKTQCREIYRAGNAKEGPKEYEAWDVNDDKPEGMLSHFATNIEPTASNSDRGVRAMVVGAGAMEEQRDVRFGYILTGGSDKKLRFWDLIRIENSCVFSGLQSEDIRPVFATVNTPSQPGLSLHVERLPKSNADAKPGSVSSKGGKTSTSSREKPPRHTVISNEQAQLLRSHLDSILDVAVLELPYTMTVSVDRSGVIFVFQMPPRASLKAFLATARAALTAPPSKRTRPLTFVVGNESADLDSLCSALLLAYFHTYAPPKNRGPVDGSTLHIPICHLQRADLALRPEFAAVLRDADIAGEDVFTLEDVLPPRDGKTEAREGIRPEDTRWLLVDHNAMTGALAGRFAARVFGCVDHHADEHVIPRDADPRVIDRSGSCMSLVLARYADTWRGSQNAEVDAQLARLALAPILIDTANLGDKNKTTAHDERAVALAESKLGLGAKGEGAEGYDRDGFFKRLSALKEDIADMALRDVFRKDYKEWGAGGLHLGTSSVPQGFAYLLAEKARGDPASLVAALGEWGVEKDAGLVGKMDLVVLLTTFQDTGGRFCRELLVWARSEAGVRAAELFEETCAEKLRLQTWGEGVLDRTESGEWCRCWTQGAVEHSRKQIAPMLRDALEEVVGRG</sequence>
<dbReference type="SMART" id="SM00320">
    <property type="entry name" value="WD40"/>
    <property type="match status" value="4"/>
</dbReference>
<dbReference type="SUPFAM" id="SSF50044">
    <property type="entry name" value="SH3-domain"/>
    <property type="match status" value="1"/>
</dbReference>
<keyword evidence="2" id="KW-0723">Serine/threonine-protein kinase</keyword>
<feature type="signal peptide" evidence="12">
    <location>
        <begin position="1"/>
        <end position="28"/>
    </location>
</feature>
<feature type="repeat" description="WD" evidence="9">
    <location>
        <begin position="2011"/>
        <end position="2026"/>
    </location>
</feature>
<dbReference type="InterPro" id="IPR038222">
    <property type="entry name" value="DHHA2_dom_sf"/>
</dbReference>
<evidence type="ECO:0000256" key="12">
    <source>
        <dbReference type="SAM" id="SignalP"/>
    </source>
</evidence>
<keyword evidence="4" id="KW-0808">Transferase</keyword>
<dbReference type="InterPro" id="IPR036028">
    <property type="entry name" value="SH3-like_dom_sf"/>
</dbReference>
<evidence type="ECO:0000256" key="10">
    <source>
        <dbReference type="SAM" id="MobiDB-lite"/>
    </source>
</evidence>
<dbReference type="Gene3D" id="3.10.310.20">
    <property type="entry name" value="DHHA2 domain"/>
    <property type="match status" value="1"/>
</dbReference>
<feature type="region of interest" description="Disordered" evidence="10">
    <location>
        <begin position="2058"/>
        <end position="2096"/>
    </location>
</feature>
<feature type="compositionally biased region" description="Low complexity" evidence="10">
    <location>
        <begin position="248"/>
        <end position="269"/>
    </location>
</feature>
<dbReference type="Proteomes" id="UP000481858">
    <property type="component" value="Unassembled WGS sequence"/>
</dbReference>
<dbReference type="Gene3D" id="2.130.10.10">
    <property type="entry name" value="YVTN repeat-like/Quinoprotein amine dehydrogenase"/>
    <property type="match status" value="2"/>
</dbReference>
<dbReference type="EC" id="2.7.11.1" evidence="1"/>
<dbReference type="PROSITE" id="PS50082">
    <property type="entry name" value="WD_REPEATS_2"/>
    <property type="match status" value="2"/>
</dbReference>
<feature type="region of interest" description="Disordered" evidence="10">
    <location>
        <begin position="527"/>
        <end position="552"/>
    </location>
</feature>
<dbReference type="InterPro" id="IPR000719">
    <property type="entry name" value="Prot_kinase_dom"/>
</dbReference>
<name>A0A7C8INR6_9PEZI</name>
<dbReference type="Gene3D" id="2.30.30.40">
    <property type="entry name" value="SH3 Domains"/>
    <property type="match status" value="1"/>
</dbReference>
<dbReference type="SUPFAM" id="SSF64182">
    <property type="entry name" value="DHH phosphoesterases"/>
    <property type="match status" value="1"/>
</dbReference>
<dbReference type="GO" id="GO:0016236">
    <property type="term" value="P:macroautophagy"/>
    <property type="evidence" value="ECO:0007669"/>
    <property type="project" value="InterPro"/>
</dbReference>
<evidence type="ECO:0000313" key="15">
    <source>
        <dbReference type="Proteomes" id="UP000481858"/>
    </source>
</evidence>
<dbReference type="SMART" id="SM00220">
    <property type="entry name" value="S_TKc"/>
    <property type="match status" value="1"/>
</dbReference>
<keyword evidence="11" id="KW-1133">Transmembrane helix</keyword>
<keyword evidence="15" id="KW-1185">Reference proteome</keyword>
<evidence type="ECO:0000256" key="6">
    <source>
        <dbReference type="ARBA" id="ARBA00022741"/>
    </source>
</evidence>
<dbReference type="PROSITE" id="PS50011">
    <property type="entry name" value="PROTEIN_KINASE_DOM"/>
    <property type="match status" value="1"/>
</dbReference>
<dbReference type="GO" id="GO:0016462">
    <property type="term" value="F:pyrophosphatase activity"/>
    <property type="evidence" value="ECO:0007669"/>
    <property type="project" value="InterPro"/>
</dbReference>
<keyword evidence="5" id="KW-0677">Repeat</keyword>
<dbReference type="InterPro" id="IPR015943">
    <property type="entry name" value="WD40/YVTN_repeat-like_dom_sf"/>
</dbReference>
<feature type="region of interest" description="Disordered" evidence="10">
    <location>
        <begin position="247"/>
        <end position="269"/>
    </location>
</feature>